<evidence type="ECO:0000313" key="7">
    <source>
        <dbReference type="Proteomes" id="UP001648503"/>
    </source>
</evidence>
<dbReference type="EMBL" id="JAFCIX010000063">
    <property type="protein sequence ID" value="KAH6599586.1"/>
    <property type="molecule type" value="Genomic_DNA"/>
</dbReference>
<feature type="region of interest" description="Disordered" evidence="4">
    <location>
        <begin position="48"/>
        <end position="119"/>
    </location>
</feature>
<proteinExistence type="inferred from homology"/>
<sequence length="409" mass="44237">MASLEDPPVVHSNADVVDEDTVAIFANAKKKKKSKTKTKTVVAAVVLDDAPPSSDANAHADLDTPADHLQTPVNLPVPDEDPDVVHETTEPAPIEDEEDMFSGLEKKKKKKKKAVVTEDVEATDASLLVESTVDASADTAPVAASTSIDNPNAMFSDLKKKKKVTIESQDGTHPEPDSLDATFGEKKKKKKKSDMAAFEALLNDGKNGEEGDVTFGALGADADGEAGSGNGGNGSKLGQEAWLSSNRDYTYSELLNRVFNIIRLNNPERAQGGSVKYNIVAPQILKEGSKKTLFANLVDFCRRMRRAPDHLVQFLFAELGTSGSIDGNQRLIIKGKFQQKQIENVLKRYIVEYVTCKTCKSAETVLTKENRLFFLQCESCGSSRSVSAIKTGFVAQTTKRSAQRAAAGQ</sequence>
<comment type="caution">
    <text evidence="6">The sequence shown here is derived from an EMBL/GenBank/DDBJ whole genome shotgun (WGS) entry which is preliminary data.</text>
</comment>
<dbReference type="InterPro" id="IPR045196">
    <property type="entry name" value="IF2/IF5"/>
</dbReference>
<evidence type="ECO:0000256" key="1">
    <source>
        <dbReference type="ARBA" id="ARBA00010397"/>
    </source>
</evidence>
<evidence type="ECO:0000256" key="4">
    <source>
        <dbReference type="SAM" id="MobiDB-lite"/>
    </source>
</evidence>
<evidence type="ECO:0000259" key="5">
    <source>
        <dbReference type="SMART" id="SM00653"/>
    </source>
</evidence>
<dbReference type="SUPFAM" id="SSF100966">
    <property type="entry name" value="Translation initiation factor 2 beta, aIF2beta, N-terminal domain"/>
    <property type="match status" value="1"/>
</dbReference>
<name>A0ABQ8FJY6_9FUNG</name>
<keyword evidence="7" id="KW-1185">Reference proteome</keyword>
<dbReference type="PANTHER" id="PTHR23001">
    <property type="entry name" value="EUKARYOTIC TRANSLATION INITIATION FACTOR"/>
    <property type="match status" value="1"/>
</dbReference>
<protein>
    <recommendedName>
        <fullName evidence="5">Translation initiation factor IF2/IF5 domain-containing protein</fullName>
    </recommendedName>
</protein>
<keyword evidence="2" id="KW-0396">Initiation factor</keyword>
<dbReference type="Gene3D" id="3.30.30.170">
    <property type="match status" value="1"/>
</dbReference>
<gene>
    <name evidence="6" type="ORF">BASA50_002928</name>
</gene>
<feature type="region of interest" description="Disordered" evidence="4">
    <location>
        <begin position="165"/>
        <end position="186"/>
    </location>
</feature>
<dbReference type="InterPro" id="IPR016190">
    <property type="entry name" value="Transl_init_fac_IF2/IF5_Zn-bd"/>
</dbReference>
<organism evidence="6 7">
    <name type="scientific">Batrachochytrium salamandrivorans</name>
    <dbReference type="NCBI Taxonomy" id="1357716"/>
    <lineage>
        <taxon>Eukaryota</taxon>
        <taxon>Fungi</taxon>
        <taxon>Fungi incertae sedis</taxon>
        <taxon>Chytridiomycota</taxon>
        <taxon>Chytridiomycota incertae sedis</taxon>
        <taxon>Chytridiomycetes</taxon>
        <taxon>Rhizophydiales</taxon>
        <taxon>Rhizophydiales incertae sedis</taxon>
        <taxon>Batrachochytrium</taxon>
    </lineage>
</organism>
<dbReference type="InterPro" id="IPR002735">
    <property type="entry name" value="Transl_init_fac_IF2/IF5_dom"/>
</dbReference>
<dbReference type="PANTHER" id="PTHR23001:SF3">
    <property type="entry name" value="EUKARYOTIC TRANSLATION INITIATION FACTOR 2 SUBUNIT 2"/>
    <property type="match status" value="1"/>
</dbReference>
<accession>A0ABQ8FJY6</accession>
<comment type="similarity">
    <text evidence="1">Belongs to the eIF-2-beta/eIF-5 family.</text>
</comment>
<feature type="domain" description="Translation initiation factor IF2/IF5" evidence="5">
    <location>
        <begin position="274"/>
        <end position="383"/>
    </location>
</feature>
<dbReference type="SUPFAM" id="SSF75689">
    <property type="entry name" value="Zinc-binding domain of translation initiation factor 2 beta"/>
    <property type="match status" value="1"/>
</dbReference>
<reference evidence="6 7" key="1">
    <citation type="submission" date="2021-02" db="EMBL/GenBank/DDBJ databases">
        <title>Variation within the Batrachochytrium salamandrivorans European outbreak.</title>
        <authorList>
            <person name="Kelly M."/>
            <person name="Pasmans F."/>
            <person name="Shea T.P."/>
            <person name="Munoz J.F."/>
            <person name="Carranza S."/>
            <person name="Cuomo C.A."/>
            <person name="Martel A."/>
        </authorList>
    </citation>
    <scope>NUCLEOTIDE SEQUENCE [LARGE SCALE GENOMIC DNA]</scope>
    <source>
        <strain evidence="6 7">AMFP18/2</strain>
    </source>
</reference>
<dbReference type="Pfam" id="PF01873">
    <property type="entry name" value="eIF-5_eIF-2B"/>
    <property type="match status" value="1"/>
</dbReference>
<evidence type="ECO:0000256" key="3">
    <source>
        <dbReference type="ARBA" id="ARBA00022917"/>
    </source>
</evidence>
<evidence type="ECO:0000313" key="6">
    <source>
        <dbReference type="EMBL" id="KAH6599586.1"/>
    </source>
</evidence>
<dbReference type="Proteomes" id="UP001648503">
    <property type="component" value="Unassembled WGS sequence"/>
</dbReference>
<dbReference type="InterPro" id="IPR016189">
    <property type="entry name" value="Transl_init_fac_IF2/IF5_N"/>
</dbReference>
<evidence type="ECO:0000256" key="2">
    <source>
        <dbReference type="ARBA" id="ARBA00022540"/>
    </source>
</evidence>
<keyword evidence="3" id="KW-0648">Protein biosynthesis</keyword>
<dbReference type="SMART" id="SM00653">
    <property type="entry name" value="eIF2B_5"/>
    <property type="match status" value="1"/>
</dbReference>